<organism evidence="2 3">
    <name type="scientific">Candidatus Allocopromorpha excrementavium</name>
    <dbReference type="NCBI Taxonomy" id="2840741"/>
    <lineage>
        <taxon>Bacteria</taxon>
        <taxon>Bacillati</taxon>
        <taxon>Bacillota</taxon>
        <taxon>Clostridia</taxon>
        <taxon>Eubacteriales</taxon>
        <taxon>Eubacteriaceae</taxon>
        <taxon>Eubacteriaceae incertae sedis</taxon>
        <taxon>Candidatus Allocopromorpha</taxon>
    </lineage>
</organism>
<accession>A0A9D1KVG8</accession>
<feature type="domain" description="NADH:ubiquinone oxidoreductase 30kDa subunit" evidence="1">
    <location>
        <begin position="10"/>
        <end position="93"/>
    </location>
</feature>
<dbReference type="GO" id="GO:0008137">
    <property type="term" value="F:NADH dehydrogenase (ubiquinone) activity"/>
    <property type="evidence" value="ECO:0007669"/>
    <property type="project" value="InterPro"/>
</dbReference>
<dbReference type="InterPro" id="IPR001268">
    <property type="entry name" value="NADH_UbQ_OxRdtase_30kDa_su"/>
</dbReference>
<comment type="caution">
    <text evidence="2">The sequence shown here is derived from an EMBL/GenBank/DDBJ whole genome shotgun (WGS) entry which is preliminary data.</text>
</comment>
<dbReference type="Proteomes" id="UP000824159">
    <property type="component" value="Unassembled WGS sequence"/>
</dbReference>
<evidence type="ECO:0000259" key="1">
    <source>
        <dbReference type="Pfam" id="PF00329"/>
    </source>
</evidence>
<reference evidence="2" key="1">
    <citation type="submission" date="2020-10" db="EMBL/GenBank/DDBJ databases">
        <authorList>
            <person name="Gilroy R."/>
        </authorList>
    </citation>
    <scope>NUCLEOTIDE SEQUENCE</scope>
    <source>
        <strain evidence="2">CHK176-22527</strain>
    </source>
</reference>
<protein>
    <submittedName>
        <fullName evidence="2">NADH-quinone oxidoreductase subunit C</fullName>
    </submittedName>
</protein>
<dbReference type="SUPFAM" id="SSF143243">
    <property type="entry name" value="Nqo5-like"/>
    <property type="match status" value="1"/>
</dbReference>
<dbReference type="AlphaFoldDB" id="A0A9D1KVG8"/>
<name>A0A9D1KVG8_9FIRM</name>
<dbReference type="Pfam" id="PF00329">
    <property type="entry name" value="Complex1_30kDa"/>
    <property type="match status" value="1"/>
</dbReference>
<evidence type="ECO:0000313" key="2">
    <source>
        <dbReference type="EMBL" id="HIT99424.1"/>
    </source>
</evidence>
<reference evidence="2" key="2">
    <citation type="journal article" date="2021" name="PeerJ">
        <title>Extensive microbial diversity within the chicken gut microbiome revealed by metagenomics and culture.</title>
        <authorList>
            <person name="Gilroy R."/>
            <person name="Ravi A."/>
            <person name="Getino M."/>
            <person name="Pursley I."/>
            <person name="Horton D.L."/>
            <person name="Alikhan N.F."/>
            <person name="Baker D."/>
            <person name="Gharbi K."/>
            <person name="Hall N."/>
            <person name="Watson M."/>
            <person name="Adriaenssens E.M."/>
            <person name="Foster-Nyarko E."/>
            <person name="Jarju S."/>
            <person name="Secka A."/>
            <person name="Antonio M."/>
            <person name="Oren A."/>
            <person name="Chaudhuri R.R."/>
            <person name="La Ragione R."/>
            <person name="Hildebrand F."/>
            <person name="Pallen M.J."/>
        </authorList>
    </citation>
    <scope>NUCLEOTIDE SEQUENCE</scope>
    <source>
        <strain evidence="2">CHK176-22527</strain>
    </source>
</reference>
<proteinExistence type="predicted"/>
<dbReference type="InterPro" id="IPR037232">
    <property type="entry name" value="NADH_quin_OxRdtase_su_C/D-like"/>
</dbReference>
<gene>
    <name evidence="2" type="ORF">IAD12_04130</name>
</gene>
<dbReference type="Gene3D" id="3.30.460.80">
    <property type="entry name" value="NADH:ubiquinone oxidoreductase, 30kDa subunit"/>
    <property type="match status" value="1"/>
</dbReference>
<sequence length="113" mass="13232">MAYQSEIKKVAKEEFFSAIMNMKTENWRLVQICAVSVEGGYEMSYSFCKDYDMVTIRLDLKEEEEVPSITQMYPCAFLQENEAAELFGVKITDIHVDYGDKLYRIDEKTPFKK</sequence>
<dbReference type="EMBL" id="DVLX01000046">
    <property type="protein sequence ID" value="HIT99424.1"/>
    <property type="molecule type" value="Genomic_DNA"/>
</dbReference>
<evidence type="ECO:0000313" key="3">
    <source>
        <dbReference type="Proteomes" id="UP000824159"/>
    </source>
</evidence>